<evidence type="ECO:0000313" key="2">
    <source>
        <dbReference type="Proteomes" id="UP000326289"/>
    </source>
</evidence>
<organism evidence="1 2">
    <name type="scientific">Aspergillus minisclerotigenes</name>
    <dbReference type="NCBI Taxonomy" id="656917"/>
    <lineage>
        <taxon>Eukaryota</taxon>
        <taxon>Fungi</taxon>
        <taxon>Dikarya</taxon>
        <taxon>Ascomycota</taxon>
        <taxon>Pezizomycotina</taxon>
        <taxon>Eurotiomycetes</taxon>
        <taxon>Eurotiomycetidae</taxon>
        <taxon>Eurotiales</taxon>
        <taxon>Aspergillaceae</taxon>
        <taxon>Aspergillus</taxon>
        <taxon>Aspergillus subgen. Circumdati</taxon>
    </lineage>
</organism>
<dbReference type="Proteomes" id="UP000326289">
    <property type="component" value="Unassembled WGS sequence"/>
</dbReference>
<dbReference type="AlphaFoldDB" id="A0A5N6JNP0"/>
<proteinExistence type="predicted"/>
<evidence type="ECO:0000313" key="1">
    <source>
        <dbReference type="EMBL" id="KAB8279387.1"/>
    </source>
</evidence>
<sequence>MLCTSLIDFTERHALIAILTNSVLAGKESVFPNFMAWSPRCQDLGFLLDMPKRRAVVLEAIRPELRSRRILAEGVPSFREDPSGMNPGQ</sequence>
<accession>A0A5N6JNP0</accession>
<name>A0A5N6JNP0_9EURO</name>
<keyword evidence="2" id="KW-1185">Reference proteome</keyword>
<dbReference type="EMBL" id="ML732764">
    <property type="protein sequence ID" value="KAB8279387.1"/>
    <property type="molecule type" value="Genomic_DNA"/>
</dbReference>
<protein>
    <submittedName>
        <fullName evidence="1">Uncharacterized protein</fullName>
    </submittedName>
</protein>
<gene>
    <name evidence="1" type="ORF">BDV30DRAFT_201501</name>
</gene>
<reference evidence="1 2" key="1">
    <citation type="submission" date="2019-04" db="EMBL/GenBank/DDBJ databases">
        <title>Fungal friends and foes A comparative genomics study of 23 Aspergillus species from section Flavi.</title>
        <authorList>
            <consortium name="DOE Joint Genome Institute"/>
            <person name="Kjaerbolling I."/>
            <person name="Vesth T.C."/>
            <person name="Frisvad J.C."/>
            <person name="Nybo J.L."/>
            <person name="Theobald S."/>
            <person name="Kildgaard S."/>
            <person name="Petersen T.I."/>
            <person name="Kuo A."/>
            <person name="Sato A."/>
            <person name="Lyhne E.K."/>
            <person name="Kogle M.E."/>
            <person name="Wiebenga A."/>
            <person name="Kun R.S."/>
            <person name="Lubbers R.J."/>
            <person name="Makela M.R."/>
            <person name="Barry K."/>
            <person name="Chovatia M."/>
            <person name="Clum A."/>
            <person name="Daum C."/>
            <person name="Haridas S."/>
            <person name="He G."/>
            <person name="LaButti K."/>
            <person name="Lipzen A."/>
            <person name="Mondo S."/>
            <person name="Pangilinan J."/>
            <person name="Riley R."/>
            <person name="Salamov A."/>
            <person name="Simmons B.A."/>
            <person name="Magnuson J.K."/>
            <person name="Henrissat B."/>
            <person name="Mortensen U.H."/>
            <person name="Larsen T.O."/>
            <person name="De vries R.P."/>
            <person name="Grigoriev I.V."/>
            <person name="Machida M."/>
            <person name="Baker S.E."/>
            <person name="Andersen M.R."/>
        </authorList>
    </citation>
    <scope>NUCLEOTIDE SEQUENCE [LARGE SCALE GENOMIC DNA]</scope>
    <source>
        <strain evidence="1 2">CBS 117635</strain>
    </source>
</reference>